<accession>A0A2U9PAL1</accession>
<keyword evidence="2" id="KW-1185">Reference proteome</keyword>
<protein>
    <submittedName>
        <fullName evidence="1">Uncharacterized protein</fullName>
    </submittedName>
</protein>
<evidence type="ECO:0000313" key="2">
    <source>
        <dbReference type="Proteomes" id="UP000247634"/>
    </source>
</evidence>
<reference evidence="1 2" key="1">
    <citation type="submission" date="2018-06" db="EMBL/GenBank/DDBJ databases">
        <title>The complete genome sequence of a nosiheptide producer Streptomyces actuosus ATCC 25421: deducing the ability of producing a new class III lantibiotics.</title>
        <authorList>
            <person name="Liu W."/>
            <person name="Sun F."/>
            <person name="Hu Y."/>
        </authorList>
    </citation>
    <scope>NUCLEOTIDE SEQUENCE [LARGE SCALE GENOMIC DNA]</scope>
    <source>
        <strain evidence="1 2">ATCC 25421</strain>
    </source>
</reference>
<proteinExistence type="predicted"/>
<sequence>MVLLPWETEMAGACLLRAGKAAGQLDFAVLASRSLMALHSSLAPRLVVGSLRCTAGQQASWTTLALP</sequence>
<name>A0A2U9PAL1_STRAS</name>
<gene>
    <name evidence="1" type="ORF">DMT42_34220</name>
</gene>
<dbReference type="EMBL" id="CP029788">
    <property type="protein sequence ID" value="AWT46829.1"/>
    <property type="molecule type" value="Genomic_DNA"/>
</dbReference>
<organism evidence="1 2">
    <name type="scientific">Streptomyces actuosus</name>
    <dbReference type="NCBI Taxonomy" id="1885"/>
    <lineage>
        <taxon>Bacteria</taxon>
        <taxon>Bacillati</taxon>
        <taxon>Actinomycetota</taxon>
        <taxon>Actinomycetes</taxon>
        <taxon>Kitasatosporales</taxon>
        <taxon>Streptomycetaceae</taxon>
        <taxon>Streptomyces</taxon>
    </lineage>
</organism>
<dbReference type="Proteomes" id="UP000247634">
    <property type="component" value="Chromosome"/>
</dbReference>
<dbReference type="AlphaFoldDB" id="A0A2U9PAL1"/>
<evidence type="ECO:0000313" key="1">
    <source>
        <dbReference type="EMBL" id="AWT46829.1"/>
    </source>
</evidence>
<dbReference type="KEGG" id="sact:DMT42_34220"/>